<sequence>MTWDYFGFTCITRNTRNESQTVAINNAADISVIYFLVVLALGIGAPTSFHTKAYATTRIGSQGGRRT</sequence>
<dbReference type="EMBL" id="JAHRIP010080363">
    <property type="protein sequence ID" value="MEQ2312814.1"/>
    <property type="molecule type" value="Genomic_DNA"/>
</dbReference>
<keyword evidence="1" id="KW-0472">Membrane</keyword>
<keyword evidence="1" id="KW-0812">Transmembrane</keyword>
<comment type="caution">
    <text evidence="2">The sequence shown here is derived from an EMBL/GenBank/DDBJ whole genome shotgun (WGS) entry which is preliminary data.</text>
</comment>
<accession>A0ABV1A3S9</accession>
<reference evidence="2 3" key="1">
    <citation type="submission" date="2021-06" db="EMBL/GenBank/DDBJ databases">
        <authorList>
            <person name="Palmer J.M."/>
        </authorList>
    </citation>
    <scope>NUCLEOTIDE SEQUENCE [LARGE SCALE GENOMIC DNA]</scope>
    <source>
        <strain evidence="2 3">AS_MEX2019</strain>
        <tissue evidence="2">Muscle</tissue>
    </source>
</reference>
<feature type="transmembrane region" description="Helical" evidence="1">
    <location>
        <begin position="32"/>
        <end position="49"/>
    </location>
</feature>
<gene>
    <name evidence="2" type="ORF">AMECASPLE_035090</name>
</gene>
<evidence type="ECO:0000313" key="3">
    <source>
        <dbReference type="Proteomes" id="UP001469553"/>
    </source>
</evidence>
<evidence type="ECO:0000256" key="1">
    <source>
        <dbReference type="SAM" id="Phobius"/>
    </source>
</evidence>
<keyword evidence="3" id="KW-1185">Reference proteome</keyword>
<keyword evidence="1" id="KW-1133">Transmembrane helix</keyword>
<organism evidence="2 3">
    <name type="scientific">Ameca splendens</name>
    <dbReference type="NCBI Taxonomy" id="208324"/>
    <lineage>
        <taxon>Eukaryota</taxon>
        <taxon>Metazoa</taxon>
        <taxon>Chordata</taxon>
        <taxon>Craniata</taxon>
        <taxon>Vertebrata</taxon>
        <taxon>Euteleostomi</taxon>
        <taxon>Actinopterygii</taxon>
        <taxon>Neopterygii</taxon>
        <taxon>Teleostei</taxon>
        <taxon>Neoteleostei</taxon>
        <taxon>Acanthomorphata</taxon>
        <taxon>Ovalentaria</taxon>
        <taxon>Atherinomorphae</taxon>
        <taxon>Cyprinodontiformes</taxon>
        <taxon>Goodeidae</taxon>
        <taxon>Ameca</taxon>
    </lineage>
</organism>
<protein>
    <submittedName>
        <fullName evidence="2">Uncharacterized protein</fullName>
    </submittedName>
</protein>
<evidence type="ECO:0000313" key="2">
    <source>
        <dbReference type="EMBL" id="MEQ2312814.1"/>
    </source>
</evidence>
<proteinExistence type="predicted"/>
<name>A0ABV1A3S9_9TELE</name>
<dbReference type="Proteomes" id="UP001469553">
    <property type="component" value="Unassembled WGS sequence"/>
</dbReference>